<gene>
    <name evidence="1" type="ORF">HINF_LOCUS13595</name>
    <name evidence="2" type="ORF">HINF_LOCUS72643</name>
</gene>
<organism evidence="1">
    <name type="scientific">Hexamita inflata</name>
    <dbReference type="NCBI Taxonomy" id="28002"/>
    <lineage>
        <taxon>Eukaryota</taxon>
        <taxon>Metamonada</taxon>
        <taxon>Diplomonadida</taxon>
        <taxon>Hexamitidae</taxon>
        <taxon>Hexamitinae</taxon>
        <taxon>Hexamita</taxon>
    </lineage>
</organism>
<name>A0AA86NVP8_9EUKA</name>
<dbReference type="EMBL" id="CATOUU010000353">
    <property type="protein sequence ID" value="CAI9925950.1"/>
    <property type="molecule type" value="Genomic_DNA"/>
</dbReference>
<evidence type="ECO:0000313" key="3">
    <source>
        <dbReference type="Proteomes" id="UP001642409"/>
    </source>
</evidence>
<dbReference type="AlphaFoldDB" id="A0AA86NVP8"/>
<evidence type="ECO:0000313" key="1">
    <source>
        <dbReference type="EMBL" id="CAI9925950.1"/>
    </source>
</evidence>
<dbReference type="EMBL" id="CAXDID020000579">
    <property type="protein sequence ID" value="CAL6104156.1"/>
    <property type="molecule type" value="Genomic_DNA"/>
</dbReference>
<reference evidence="2 3" key="2">
    <citation type="submission" date="2024-07" db="EMBL/GenBank/DDBJ databases">
        <authorList>
            <person name="Akdeniz Z."/>
        </authorList>
    </citation>
    <scope>NUCLEOTIDE SEQUENCE [LARGE SCALE GENOMIC DNA]</scope>
</reference>
<reference evidence="1" key="1">
    <citation type="submission" date="2023-06" db="EMBL/GenBank/DDBJ databases">
        <authorList>
            <person name="Kurt Z."/>
        </authorList>
    </citation>
    <scope>NUCLEOTIDE SEQUENCE</scope>
</reference>
<evidence type="ECO:0000313" key="2">
    <source>
        <dbReference type="EMBL" id="CAL6104156.1"/>
    </source>
</evidence>
<accession>A0AA86NVP8</accession>
<sequence>MSVLMRRENTLIIEPGSDISKIQIINFILLPNSKKHFEGPPLYKAAVTEANEFESMFLELMNKDDKESQKVEVENQLVPNFHQVVMLNSAGKHYKTAARLFNCSHYIINSGGNNRGDSCSYCMRSGHVVPHFRGQ</sequence>
<keyword evidence="3" id="KW-1185">Reference proteome</keyword>
<comment type="caution">
    <text evidence="1">The sequence shown here is derived from an EMBL/GenBank/DDBJ whole genome shotgun (WGS) entry which is preliminary data.</text>
</comment>
<protein>
    <submittedName>
        <fullName evidence="2">Hypothetical_protein</fullName>
    </submittedName>
</protein>
<proteinExistence type="predicted"/>
<dbReference type="Proteomes" id="UP001642409">
    <property type="component" value="Unassembled WGS sequence"/>
</dbReference>